<evidence type="ECO:0000256" key="1">
    <source>
        <dbReference type="SAM" id="MobiDB-lite"/>
    </source>
</evidence>
<evidence type="ECO:0000313" key="3">
    <source>
        <dbReference type="EMBL" id="OSX71598.1"/>
    </source>
</evidence>
<feature type="region of interest" description="Disordered" evidence="1">
    <location>
        <begin position="52"/>
        <end position="77"/>
    </location>
</feature>
<proteinExistence type="predicted"/>
<dbReference type="AlphaFoldDB" id="A0A1X6NSN4"/>
<keyword evidence="2" id="KW-0812">Transmembrane</keyword>
<evidence type="ECO:0000313" key="4">
    <source>
        <dbReference type="Proteomes" id="UP000218209"/>
    </source>
</evidence>
<keyword evidence="2" id="KW-0472">Membrane</keyword>
<keyword evidence="2" id="KW-1133">Transmembrane helix</keyword>
<feature type="compositionally biased region" description="Basic and acidic residues" evidence="1">
    <location>
        <begin position="67"/>
        <end position="77"/>
    </location>
</feature>
<feature type="transmembrane region" description="Helical" evidence="2">
    <location>
        <begin position="21"/>
        <end position="43"/>
    </location>
</feature>
<protein>
    <submittedName>
        <fullName evidence="3">Uncharacterized protein</fullName>
    </submittedName>
</protein>
<dbReference type="Pfam" id="PF14990">
    <property type="entry name" value="DUF4516"/>
    <property type="match status" value="1"/>
</dbReference>
<sequence length="77" mass="8019">MAPPTAAGQPVRRARLGIRGYLVLYAAGLGSMLLGGSIVHAVAQPDLRLPTVAEQTSASSELDDAPVEAREQERPAP</sequence>
<evidence type="ECO:0000256" key="2">
    <source>
        <dbReference type="SAM" id="Phobius"/>
    </source>
</evidence>
<dbReference type="EMBL" id="KV919122">
    <property type="protein sequence ID" value="OSX71598.1"/>
    <property type="molecule type" value="Genomic_DNA"/>
</dbReference>
<keyword evidence="4" id="KW-1185">Reference proteome</keyword>
<accession>A0A1X6NSN4</accession>
<reference evidence="3 4" key="1">
    <citation type="submission" date="2017-03" db="EMBL/GenBank/DDBJ databases">
        <title>WGS assembly of Porphyra umbilicalis.</title>
        <authorList>
            <person name="Brawley S.H."/>
            <person name="Blouin N.A."/>
            <person name="Ficko-Blean E."/>
            <person name="Wheeler G.L."/>
            <person name="Lohr M."/>
            <person name="Goodson H.V."/>
            <person name="Jenkins J.W."/>
            <person name="Blaby-Haas C.E."/>
            <person name="Helliwell K.E."/>
            <person name="Chan C."/>
            <person name="Marriage T."/>
            <person name="Bhattacharya D."/>
            <person name="Klein A.S."/>
            <person name="Badis Y."/>
            <person name="Brodie J."/>
            <person name="Cao Y."/>
            <person name="Collen J."/>
            <person name="Dittami S.M."/>
            <person name="Gachon C.M."/>
            <person name="Green B.R."/>
            <person name="Karpowicz S."/>
            <person name="Kim J.W."/>
            <person name="Kudahl U."/>
            <person name="Lin S."/>
            <person name="Michel G."/>
            <person name="Mittag M."/>
            <person name="Olson B.J."/>
            <person name="Pangilinan J."/>
            <person name="Peng Y."/>
            <person name="Qiu H."/>
            <person name="Shu S."/>
            <person name="Singer J.T."/>
            <person name="Smith A.G."/>
            <person name="Sprecher B.N."/>
            <person name="Wagner V."/>
            <person name="Wang W."/>
            <person name="Wang Z.-Y."/>
            <person name="Yan J."/>
            <person name="Yarish C."/>
            <person name="Zoeuner-Riek S."/>
            <person name="Zhuang Y."/>
            <person name="Zou Y."/>
            <person name="Lindquist E.A."/>
            <person name="Grimwood J."/>
            <person name="Barry K."/>
            <person name="Rokhsar D.S."/>
            <person name="Schmutz J."/>
            <person name="Stiller J.W."/>
            <person name="Grossman A.R."/>
            <person name="Prochnik S.E."/>
        </authorList>
    </citation>
    <scope>NUCLEOTIDE SEQUENCE [LARGE SCALE GENOMIC DNA]</scope>
    <source>
        <strain evidence="3">4086291</strain>
    </source>
</reference>
<name>A0A1X6NSN4_PORUM</name>
<gene>
    <name evidence="3" type="ORF">BU14_0519s0014</name>
</gene>
<organism evidence="3 4">
    <name type="scientific">Porphyra umbilicalis</name>
    <name type="common">Purple laver</name>
    <name type="synonym">Red alga</name>
    <dbReference type="NCBI Taxonomy" id="2786"/>
    <lineage>
        <taxon>Eukaryota</taxon>
        <taxon>Rhodophyta</taxon>
        <taxon>Bangiophyceae</taxon>
        <taxon>Bangiales</taxon>
        <taxon>Bangiaceae</taxon>
        <taxon>Porphyra</taxon>
    </lineage>
</organism>
<dbReference type="Proteomes" id="UP000218209">
    <property type="component" value="Unassembled WGS sequence"/>
</dbReference>
<dbReference type="InterPro" id="IPR027858">
    <property type="entry name" value="BRAWNIN"/>
</dbReference>